<feature type="non-terminal residue" evidence="1">
    <location>
        <position position="155"/>
    </location>
</feature>
<name>A0ACC3DQX5_9PEZI</name>
<protein>
    <submittedName>
        <fullName evidence="1">Uncharacterized protein</fullName>
    </submittedName>
</protein>
<evidence type="ECO:0000313" key="2">
    <source>
        <dbReference type="Proteomes" id="UP001186974"/>
    </source>
</evidence>
<organism evidence="1 2">
    <name type="scientific">Coniosporium uncinatum</name>
    <dbReference type="NCBI Taxonomy" id="93489"/>
    <lineage>
        <taxon>Eukaryota</taxon>
        <taxon>Fungi</taxon>
        <taxon>Dikarya</taxon>
        <taxon>Ascomycota</taxon>
        <taxon>Pezizomycotina</taxon>
        <taxon>Dothideomycetes</taxon>
        <taxon>Dothideomycetes incertae sedis</taxon>
        <taxon>Coniosporium</taxon>
    </lineage>
</organism>
<reference evidence="1" key="1">
    <citation type="submission" date="2024-09" db="EMBL/GenBank/DDBJ databases">
        <title>Black Yeasts Isolated from many extreme environments.</title>
        <authorList>
            <person name="Coleine C."/>
            <person name="Stajich J.E."/>
            <person name="Selbmann L."/>
        </authorList>
    </citation>
    <scope>NUCLEOTIDE SEQUENCE</scope>
    <source>
        <strain evidence="1">CCFEE 5737</strain>
    </source>
</reference>
<dbReference type="EMBL" id="JAWDJW010001382">
    <property type="protein sequence ID" value="KAK3079089.1"/>
    <property type="molecule type" value="Genomic_DNA"/>
</dbReference>
<evidence type="ECO:0000313" key="1">
    <source>
        <dbReference type="EMBL" id="KAK3079089.1"/>
    </source>
</evidence>
<proteinExistence type="predicted"/>
<sequence>MATNGTNGVNGASKHRDLNICIAGAGMGGLTCALALAKRGFTNINVYETASNLGFVGAGIQMAPNMARILDRLGCWDDIWPDATDIKEASIRQHDTEKELSHVMMPHIREEYGYPHMVGHRSKLAGGIFDNCKRQDKAVNFFWRSTISKVVAFTP</sequence>
<dbReference type="Proteomes" id="UP001186974">
    <property type="component" value="Unassembled WGS sequence"/>
</dbReference>
<keyword evidence="2" id="KW-1185">Reference proteome</keyword>
<gene>
    <name evidence="1" type="ORF">LTS18_005763</name>
</gene>
<comment type="caution">
    <text evidence="1">The sequence shown here is derived from an EMBL/GenBank/DDBJ whole genome shotgun (WGS) entry which is preliminary data.</text>
</comment>
<accession>A0ACC3DQX5</accession>